<accession>Q47U82</accession>
<dbReference type="GO" id="GO:0000271">
    <property type="term" value="P:polysaccharide biosynthetic process"/>
    <property type="evidence" value="ECO:0007669"/>
    <property type="project" value="TreeGrafter"/>
</dbReference>
<gene>
    <name evidence="3" type="ordered locus">CPS_5002</name>
</gene>
<dbReference type="Proteomes" id="UP000000547">
    <property type="component" value="Chromosome"/>
</dbReference>
<feature type="transmembrane region" description="Helical" evidence="1">
    <location>
        <begin position="27"/>
        <end position="44"/>
    </location>
</feature>
<feature type="transmembrane region" description="Helical" evidence="1">
    <location>
        <begin position="96"/>
        <end position="115"/>
    </location>
</feature>
<evidence type="ECO:0000313" key="3">
    <source>
        <dbReference type="EMBL" id="AAZ24619.1"/>
    </source>
</evidence>
<dbReference type="PANTHER" id="PTHR23028:SF53">
    <property type="entry name" value="ACYL_TRANSF_3 DOMAIN-CONTAINING PROTEIN"/>
    <property type="match status" value="1"/>
</dbReference>
<feature type="transmembrane region" description="Helical" evidence="1">
    <location>
        <begin position="6"/>
        <end position="22"/>
    </location>
</feature>
<dbReference type="AlphaFoldDB" id="Q47U82"/>
<sequence length="362" mass="41066">MFGSLRTLWAIMVVVGHIFWVSDFGRFAVFGFYILSGYLMTYVMQNSYGYAHSSKIKFAKNRFLRLFPAYWLACATTILLILLFDLSEDGKYAIMFIPDTIISIFGNFTLIFPHWMPNQIEPRLSPATWALTVELFFYTAIALGASKTINRTYIWVALSLAFILATYALDLFWHARYFSIPAGSLPFSLGALIFFLVKDNKTKFIPPVLVNYPLTLFGTMLAIAIFVSITITKGLPLWAMEILFYCSLIISFLLVLSLAMGKPFTSFIPKALDKKLGDFSYPFYLLHYQAAAIASYTIFGQVTVFKGSITINSVLLTFAVLFLLSLIIIKWVDNPIEKLRTKIKNAKRQDKPINQVQSGENT</sequence>
<dbReference type="RefSeq" id="WP_011045721.1">
    <property type="nucleotide sequence ID" value="NC_003910.7"/>
</dbReference>
<dbReference type="HOGENOM" id="CLU_787234_0_0_6"/>
<proteinExistence type="predicted"/>
<dbReference type="GO" id="GO:0016020">
    <property type="term" value="C:membrane"/>
    <property type="evidence" value="ECO:0007669"/>
    <property type="project" value="TreeGrafter"/>
</dbReference>
<dbReference type="EMBL" id="CP000083">
    <property type="protein sequence ID" value="AAZ24619.1"/>
    <property type="molecule type" value="Genomic_DNA"/>
</dbReference>
<dbReference type="GO" id="GO:0016747">
    <property type="term" value="F:acyltransferase activity, transferring groups other than amino-acyl groups"/>
    <property type="evidence" value="ECO:0007669"/>
    <property type="project" value="InterPro"/>
</dbReference>
<feature type="transmembrane region" description="Helical" evidence="1">
    <location>
        <begin position="127"/>
        <end position="145"/>
    </location>
</feature>
<feature type="transmembrane region" description="Helical" evidence="1">
    <location>
        <begin position="175"/>
        <end position="197"/>
    </location>
</feature>
<dbReference type="PANTHER" id="PTHR23028">
    <property type="entry name" value="ACETYLTRANSFERASE"/>
    <property type="match status" value="1"/>
</dbReference>
<feature type="transmembrane region" description="Helical" evidence="1">
    <location>
        <begin position="64"/>
        <end position="84"/>
    </location>
</feature>
<feature type="transmembrane region" description="Helical" evidence="1">
    <location>
        <begin position="209"/>
        <end position="231"/>
    </location>
</feature>
<keyword evidence="1" id="KW-0812">Transmembrane</keyword>
<feature type="domain" description="Acyltransferase 3" evidence="2">
    <location>
        <begin position="5"/>
        <end position="328"/>
    </location>
</feature>
<keyword evidence="3" id="KW-0012">Acyltransferase</keyword>
<dbReference type="InterPro" id="IPR050879">
    <property type="entry name" value="Acyltransferase_3"/>
</dbReference>
<feature type="transmembrane region" description="Helical" evidence="1">
    <location>
        <begin position="281"/>
        <end position="299"/>
    </location>
</feature>
<feature type="transmembrane region" description="Helical" evidence="1">
    <location>
        <begin position="237"/>
        <end position="260"/>
    </location>
</feature>
<dbReference type="InterPro" id="IPR002656">
    <property type="entry name" value="Acyl_transf_3_dom"/>
</dbReference>
<evidence type="ECO:0000313" key="4">
    <source>
        <dbReference type="Proteomes" id="UP000000547"/>
    </source>
</evidence>
<reference evidence="3" key="1">
    <citation type="journal article" date="2005" name="Proc. Natl. Acad. Sci. U.S.A.">
        <title>The psychrophilic lifestyle as revealed by the genome sequence of Colwellia psychrerythraea 34H through genomic and proteomic analyses.</title>
        <authorList>
            <person name="Methe B.A."/>
            <person name="Nelson K.E."/>
            <person name="Deming J.W."/>
            <person name="Momen B."/>
            <person name="Melamud E."/>
            <person name="Zhang X."/>
            <person name="Moult J."/>
            <person name="Madupu R."/>
            <person name="Nelson W.C."/>
            <person name="Dodson R.J."/>
            <person name="Brinkac L.M."/>
            <person name="Daugherty S.C."/>
            <person name="Durkin A.S."/>
            <person name="DeBoy R.T."/>
            <person name="Kolonay J.F."/>
            <person name="Sullivan S.A."/>
            <person name="Zhou L."/>
            <person name="Davidsen T.M."/>
            <person name="Wu M."/>
            <person name="Huston A.L."/>
            <person name="Lewis M."/>
            <person name="Weaver B."/>
            <person name="Weidman J.F."/>
            <person name="Khouri H."/>
            <person name="Utterback T.R."/>
            <person name="Feldblyum T.V."/>
            <person name="Fraser C.M."/>
        </authorList>
    </citation>
    <scope>NUCLEOTIDE SEQUENCE [LARGE SCALE GENOMIC DNA]</scope>
    <source>
        <strain evidence="3">34H</strain>
    </source>
</reference>
<evidence type="ECO:0000256" key="1">
    <source>
        <dbReference type="SAM" id="Phobius"/>
    </source>
</evidence>
<dbReference type="STRING" id="167879.CPS_5002"/>
<name>Q47U82_COLP3</name>
<dbReference type="KEGG" id="cps:CPS_5002"/>
<feature type="transmembrane region" description="Helical" evidence="1">
    <location>
        <begin position="311"/>
        <end position="332"/>
    </location>
</feature>
<dbReference type="Pfam" id="PF01757">
    <property type="entry name" value="Acyl_transf_3"/>
    <property type="match status" value="1"/>
</dbReference>
<evidence type="ECO:0000259" key="2">
    <source>
        <dbReference type="Pfam" id="PF01757"/>
    </source>
</evidence>
<feature type="transmembrane region" description="Helical" evidence="1">
    <location>
        <begin position="152"/>
        <end position="169"/>
    </location>
</feature>
<keyword evidence="1" id="KW-0472">Membrane</keyword>
<organism evidence="3 4">
    <name type="scientific">Colwellia psychrerythraea (strain 34H / ATCC BAA-681)</name>
    <name type="common">Vibrio psychroerythus</name>
    <dbReference type="NCBI Taxonomy" id="167879"/>
    <lineage>
        <taxon>Bacteria</taxon>
        <taxon>Pseudomonadati</taxon>
        <taxon>Pseudomonadota</taxon>
        <taxon>Gammaproteobacteria</taxon>
        <taxon>Alteromonadales</taxon>
        <taxon>Colwelliaceae</taxon>
        <taxon>Colwellia</taxon>
    </lineage>
</organism>
<keyword evidence="3" id="KW-0808">Transferase</keyword>
<keyword evidence="1" id="KW-1133">Transmembrane helix</keyword>
<protein>
    <submittedName>
        <fullName evidence="3">Acyltransferase family protein</fullName>
    </submittedName>
</protein>